<keyword evidence="2" id="KW-1185">Reference proteome</keyword>
<organism evidence="1 2">
    <name type="scientific">Sesamum angolense</name>
    <dbReference type="NCBI Taxonomy" id="2727404"/>
    <lineage>
        <taxon>Eukaryota</taxon>
        <taxon>Viridiplantae</taxon>
        <taxon>Streptophyta</taxon>
        <taxon>Embryophyta</taxon>
        <taxon>Tracheophyta</taxon>
        <taxon>Spermatophyta</taxon>
        <taxon>Magnoliopsida</taxon>
        <taxon>eudicotyledons</taxon>
        <taxon>Gunneridae</taxon>
        <taxon>Pentapetalae</taxon>
        <taxon>asterids</taxon>
        <taxon>lamiids</taxon>
        <taxon>Lamiales</taxon>
        <taxon>Pedaliaceae</taxon>
        <taxon>Sesamum</taxon>
    </lineage>
</organism>
<evidence type="ECO:0000313" key="2">
    <source>
        <dbReference type="Proteomes" id="UP001289374"/>
    </source>
</evidence>
<dbReference type="Pfam" id="PF14223">
    <property type="entry name" value="Retrotran_gag_2"/>
    <property type="match status" value="1"/>
</dbReference>
<dbReference type="EMBL" id="JACGWL010000815">
    <property type="protein sequence ID" value="KAK4381763.1"/>
    <property type="molecule type" value="Genomic_DNA"/>
</dbReference>
<gene>
    <name evidence="1" type="ORF">Sango_2937100</name>
</gene>
<protein>
    <submittedName>
        <fullName evidence="1">Uncharacterized protein</fullName>
    </submittedName>
</protein>
<reference evidence="1" key="2">
    <citation type="journal article" date="2024" name="Plant">
        <title>Genomic evolution and insights into agronomic trait innovations of Sesamum species.</title>
        <authorList>
            <person name="Miao H."/>
            <person name="Wang L."/>
            <person name="Qu L."/>
            <person name="Liu H."/>
            <person name="Sun Y."/>
            <person name="Le M."/>
            <person name="Wang Q."/>
            <person name="Wei S."/>
            <person name="Zheng Y."/>
            <person name="Lin W."/>
            <person name="Duan Y."/>
            <person name="Cao H."/>
            <person name="Xiong S."/>
            <person name="Wang X."/>
            <person name="Wei L."/>
            <person name="Li C."/>
            <person name="Ma Q."/>
            <person name="Ju M."/>
            <person name="Zhao R."/>
            <person name="Li G."/>
            <person name="Mu C."/>
            <person name="Tian Q."/>
            <person name="Mei H."/>
            <person name="Zhang T."/>
            <person name="Gao T."/>
            <person name="Zhang H."/>
        </authorList>
    </citation>
    <scope>NUCLEOTIDE SEQUENCE</scope>
    <source>
        <strain evidence="1">K16</strain>
    </source>
</reference>
<dbReference type="AlphaFoldDB" id="A0AAE1T3U2"/>
<proteinExistence type="predicted"/>
<accession>A0AAE1T3U2</accession>
<reference evidence="1" key="1">
    <citation type="submission" date="2020-06" db="EMBL/GenBank/DDBJ databases">
        <authorList>
            <person name="Li T."/>
            <person name="Hu X."/>
            <person name="Zhang T."/>
            <person name="Song X."/>
            <person name="Zhang H."/>
            <person name="Dai N."/>
            <person name="Sheng W."/>
            <person name="Hou X."/>
            <person name="Wei L."/>
        </authorList>
    </citation>
    <scope>NUCLEOTIDE SEQUENCE</scope>
    <source>
        <strain evidence="1">K16</strain>
        <tissue evidence="1">Leaf</tissue>
    </source>
</reference>
<evidence type="ECO:0000313" key="1">
    <source>
        <dbReference type="EMBL" id="KAK4381763.1"/>
    </source>
</evidence>
<comment type="caution">
    <text evidence="1">The sequence shown here is derived from an EMBL/GenBank/DDBJ whole genome shotgun (WGS) entry which is preliminary data.</text>
</comment>
<dbReference type="Proteomes" id="UP001289374">
    <property type="component" value="Unassembled WGS sequence"/>
</dbReference>
<sequence>MKELFAGPDWKIRYAMMKAFFNTRMIEGSSIREHGVMMLSLVEKLKDLQADFQKEEMYVDVILQSLPPSFDQFIINYSMNRLEKTLPELINMTRKKDDTSPTNASTLRVPVTPLAKRKVEEGSSIKDLNDVCNYCREKGPNLLSNAGNDEE</sequence>
<name>A0AAE1T3U2_9LAMI</name>